<organism evidence="1 2">
    <name type="scientific">Streptomyces clavuligerus</name>
    <dbReference type="NCBI Taxonomy" id="1901"/>
    <lineage>
        <taxon>Bacteria</taxon>
        <taxon>Bacillati</taxon>
        <taxon>Actinomycetota</taxon>
        <taxon>Actinomycetes</taxon>
        <taxon>Kitasatosporales</taxon>
        <taxon>Streptomycetaceae</taxon>
        <taxon>Streptomyces</taxon>
    </lineage>
</organism>
<dbReference type="EMBL" id="CM000913">
    <property type="protein sequence ID" value="EFG05081.1"/>
    <property type="molecule type" value="Genomic_DNA"/>
</dbReference>
<sequence length="66" mass="7075">MQLLDVAVGPNLDLGPVEGHTMARLGDPGCYLDSTTWTRPPGPAIDLCRLGPCTPACSIELVRTRR</sequence>
<evidence type="ECO:0000313" key="2">
    <source>
        <dbReference type="Proteomes" id="UP000002357"/>
    </source>
</evidence>
<reference evidence="1 2" key="1">
    <citation type="journal article" date="2010" name="Genome Biol. Evol.">
        <title>The sequence of a 1.8-mb bacterial linear plasmid reveals a rich evolutionary reservoir of secondary metabolic pathways.</title>
        <authorList>
            <person name="Medema M.H."/>
            <person name="Trefzer A."/>
            <person name="Kovalchuk A."/>
            <person name="van den Berg M."/>
            <person name="Mueller U."/>
            <person name="Heijne W."/>
            <person name="Wu L."/>
            <person name="Alam M.T."/>
            <person name="Ronning C.M."/>
            <person name="Nierman W.C."/>
            <person name="Bovenberg R.A.L."/>
            <person name="Breitling R."/>
            <person name="Takano E."/>
        </authorList>
    </citation>
    <scope>NUCLEOTIDE SEQUENCE [LARGE SCALE GENOMIC DNA]</scope>
    <source>
        <strain evidence="2">ATCC 27064 / DSM 738 / JCM 4710 / NBRC 13307 / NCIMB 12785 / NRRL 3585 / VKM Ac-602</strain>
    </source>
</reference>
<protein>
    <submittedName>
        <fullName evidence="1">Uncharacterized protein</fullName>
    </submittedName>
</protein>
<dbReference type="Proteomes" id="UP000002357">
    <property type="component" value="Chromosome"/>
</dbReference>
<dbReference type="AlphaFoldDB" id="B5H3D5"/>
<accession>B5H3D5</accession>
<evidence type="ECO:0000313" key="1">
    <source>
        <dbReference type="EMBL" id="EFG05081.1"/>
    </source>
</evidence>
<proteinExistence type="predicted"/>
<name>B5H3D5_STRCL</name>
<keyword evidence="2" id="KW-1185">Reference proteome</keyword>
<gene>
    <name evidence="1" type="ORF">SCLAV_0005</name>
</gene>